<evidence type="ECO:0000259" key="2">
    <source>
        <dbReference type="PROSITE" id="PS50994"/>
    </source>
</evidence>
<dbReference type="PROSITE" id="PS50994">
    <property type="entry name" value="INTEGRASE"/>
    <property type="match status" value="1"/>
</dbReference>
<evidence type="ECO:0000256" key="1">
    <source>
        <dbReference type="ARBA" id="ARBA00023172"/>
    </source>
</evidence>
<dbReference type="Proteomes" id="UP000522313">
    <property type="component" value="Unassembled WGS sequence"/>
</dbReference>
<dbReference type="SUPFAM" id="SSF53098">
    <property type="entry name" value="Ribonuclease H-like"/>
    <property type="match status" value="1"/>
</dbReference>
<keyword evidence="1" id="KW-0233">DNA recombination</keyword>
<dbReference type="Gene3D" id="1.10.10.60">
    <property type="entry name" value="Homeodomain-like"/>
    <property type="match status" value="1"/>
</dbReference>
<dbReference type="Gene3D" id="3.30.420.10">
    <property type="entry name" value="Ribonuclease H-like superfamily/Ribonuclease H"/>
    <property type="match status" value="1"/>
</dbReference>
<dbReference type="InterPro" id="IPR053392">
    <property type="entry name" value="Transposase_IS30-like"/>
</dbReference>
<dbReference type="GO" id="GO:0004803">
    <property type="term" value="F:transposase activity"/>
    <property type="evidence" value="ECO:0007669"/>
    <property type="project" value="TreeGrafter"/>
</dbReference>
<dbReference type="GO" id="GO:0003676">
    <property type="term" value="F:nucleic acid binding"/>
    <property type="evidence" value="ECO:0007669"/>
    <property type="project" value="InterPro"/>
</dbReference>
<dbReference type="GO" id="GO:0005829">
    <property type="term" value="C:cytosol"/>
    <property type="evidence" value="ECO:0007669"/>
    <property type="project" value="TreeGrafter"/>
</dbReference>
<reference evidence="3 4" key="2">
    <citation type="submission" date="2020-08" db="EMBL/GenBank/DDBJ databases">
        <authorList>
            <person name="Partida-Martinez L."/>
            <person name="Huntemann M."/>
            <person name="Clum A."/>
            <person name="Wang J."/>
            <person name="Palaniappan K."/>
            <person name="Ritter S."/>
            <person name="Chen I.-M."/>
            <person name="Stamatis D."/>
            <person name="Reddy T."/>
            <person name="O'Malley R."/>
            <person name="Daum C."/>
            <person name="Shapiro N."/>
            <person name="Ivanova N."/>
            <person name="Kyrpides N."/>
            <person name="Woyke T."/>
        </authorList>
    </citation>
    <scope>NUCLEOTIDE SEQUENCE [LARGE SCALE GENOMIC DNA]</scope>
    <source>
        <strain evidence="3 4">AS3.13</strain>
    </source>
</reference>
<dbReference type="Pfam" id="PF13936">
    <property type="entry name" value="HTH_38"/>
    <property type="match status" value="1"/>
</dbReference>
<sequence>MGESYRQLSLEERIEIARLREAGWSWRRIGVAIGRSHTTVSREVGRNSRATKVWKGGYSPARAQELALRRRRWDCRFKLVRQPDLRDRVRRGLAMGHSPEQIAGRLTRETGRTVISHESIYRFIYHRSAQKDYWHRLLPRAKSRRGRYRVQGGSPASFIKHRRPIAERAPEADGREQPGHWEADFMLFAAYGQGILVLHERATRFTLIDHPPHRKAAMTAQRIERQLRDIPKALRRTISFDNGTGFAEHNRLHGLGLQTFFCNVRSPWQKGGVENTIGRLRRYLPRKTDLDSMSPQQLRDHANRLNDTPRKCLDFQTPAEAFSQISTGAPQT</sequence>
<dbReference type="InterPro" id="IPR036397">
    <property type="entry name" value="RNaseH_sf"/>
</dbReference>
<comment type="caution">
    <text evidence="3">The sequence shown here is derived from an EMBL/GenBank/DDBJ whole genome shotgun (WGS) entry which is preliminary data.</text>
</comment>
<reference evidence="3 4" key="1">
    <citation type="submission" date="2020-08" db="EMBL/GenBank/DDBJ databases">
        <title>The Agave Microbiome: Exploring the role of microbial communities in plant adaptations to desert environments.</title>
        <authorList>
            <person name="Partida-Martinez L.P."/>
        </authorList>
    </citation>
    <scope>NUCLEOTIDE SEQUENCE [LARGE SCALE GENOMIC DNA]</scope>
    <source>
        <strain evidence="3 4">AS3.13</strain>
    </source>
</reference>
<dbReference type="AlphaFoldDB" id="A0A7X0JE52"/>
<dbReference type="InterPro" id="IPR025246">
    <property type="entry name" value="IS30-like_HTH"/>
</dbReference>
<dbReference type="PANTHER" id="PTHR10948">
    <property type="entry name" value="TRANSPOSASE"/>
    <property type="match status" value="1"/>
</dbReference>
<protein>
    <submittedName>
        <fullName evidence="3">IS30 family transposase</fullName>
    </submittedName>
</protein>
<dbReference type="RefSeq" id="WP_184505729.1">
    <property type="nucleotide sequence ID" value="NZ_JACHBT010000010.1"/>
</dbReference>
<dbReference type="InterPro" id="IPR001584">
    <property type="entry name" value="Integrase_cat-core"/>
</dbReference>
<dbReference type="GO" id="GO:0006310">
    <property type="term" value="P:DNA recombination"/>
    <property type="evidence" value="ECO:0007669"/>
    <property type="project" value="UniProtKB-KW"/>
</dbReference>
<evidence type="ECO:0000313" key="4">
    <source>
        <dbReference type="Proteomes" id="UP000522313"/>
    </source>
</evidence>
<dbReference type="NCBIfam" id="NF033563">
    <property type="entry name" value="transpos_IS30"/>
    <property type="match status" value="1"/>
</dbReference>
<dbReference type="InterPro" id="IPR012337">
    <property type="entry name" value="RNaseH-like_sf"/>
</dbReference>
<dbReference type="EMBL" id="JACHBT010000010">
    <property type="protein sequence ID" value="MBB6505102.1"/>
    <property type="molecule type" value="Genomic_DNA"/>
</dbReference>
<dbReference type="PANTHER" id="PTHR10948:SF23">
    <property type="entry name" value="TRANSPOSASE INSI FOR INSERTION SEQUENCE ELEMENT IS30A-RELATED"/>
    <property type="match status" value="1"/>
</dbReference>
<accession>A0A7X0JE52</accession>
<gene>
    <name evidence="3" type="ORF">F4693_002089</name>
</gene>
<name>A0A7X0JE52_9SPHN</name>
<dbReference type="GO" id="GO:0032196">
    <property type="term" value="P:transposition"/>
    <property type="evidence" value="ECO:0007669"/>
    <property type="project" value="TreeGrafter"/>
</dbReference>
<dbReference type="GO" id="GO:0015074">
    <property type="term" value="P:DNA integration"/>
    <property type="evidence" value="ECO:0007669"/>
    <property type="project" value="InterPro"/>
</dbReference>
<evidence type="ECO:0000313" key="3">
    <source>
        <dbReference type="EMBL" id="MBB6505102.1"/>
    </source>
</evidence>
<feature type="domain" description="Integrase catalytic" evidence="2">
    <location>
        <begin position="174"/>
        <end position="326"/>
    </location>
</feature>
<organism evidence="3 4">
    <name type="scientific">Sphingomonas endophytica</name>
    <dbReference type="NCBI Taxonomy" id="869719"/>
    <lineage>
        <taxon>Bacteria</taxon>
        <taxon>Pseudomonadati</taxon>
        <taxon>Pseudomonadota</taxon>
        <taxon>Alphaproteobacteria</taxon>
        <taxon>Sphingomonadales</taxon>
        <taxon>Sphingomonadaceae</taxon>
        <taxon>Sphingomonas</taxon>
    </lineage>
</organism>
<dbReference type="InterPro" id="IPR051917">
    <property type="entry name" value="Transposase-Integrase"/>
</dbReference>
<proteinExistence type="predicted"/>